<dbReference type="KEGG" id="tpsc:RBB77_06695"/>
<gene>
    <name evidence="5" type="ORF">RBB77_06695</name>
</gene>
<dbReference type="PANTHER" id="PTHR43008:SF4">
    <property type="entry name" value="CHAIN DEHYDROGENASE, PUTATIVE (AFU_ORTHOLOGUE AFUA_4G08710)-RELATED"/>
    <property type="match status" value="1"/>
</dbReference>
<protein>
    <submittedName>
        <fullName evidence="5">Bifunctional rhamnulose-1-phosphate aldolase/short-chain dehydrogenase</fullName>
    </submittedName>
</protein>
<dbReference type="AlphaFoldDB" id="A0AAU7ZUD8"/>
<dbReference type="SUPFAM" id="SSF51735">
    <property type="entry name" value="NAD(P)-binding Rossmann-fold domains"/>
    <property type="match status" value="1"/>
</dbReference>
<dbReference type="Pfam" id="PF00596">
    <property type="entry name" value="Aldolase_II"/>
    <property type="match status" value="1"/>
</dbReference>
<dbReference type="GO" id="GO:0050664">
    <property type="term" value="F:oxidoreductase activity, acting on NAD(P)H, oxygen as acceptor"/>
    <property type="evidence" value="ECO:0007669"/>
    <property type="project" value="TreeGrafter"/>
</dbReference>
<dbReference type="NCBIfam" id="NF006189">
    <property type="entry name" value="PRK08324.1-3"/>
    <property type="match status" value="1"/>
</dbReference>
<dbReference type="InterPro" id="IPR001303">
    <property type="entry name" value="Aldolase_II/adducin_N"/>
</dbReference>
<dbReference type="Gene3D" id="3.40.50.720">
    <property type="entry name" value="NAD(P)-binding Rossmann-like Domain"/>
    <property type="match status" value="1"/>
</dbReference>
<reference evidence="5" key="1">
    <citation type="submission" date="2023-08" db="EMBL/GenBank/DDBJ databases">
        <authorList>
            <person name="Messyasz A."/>
            <person name="Mannisto M.K."/>
            <person name="Kerkhof L.J."/>
            <person name="Haggblom M."/>
        </authorList>
    </citation>
    <scope>NUCLEOTIDE SEQUENCE</scope>
    <source>
        <strain evidence="5">X5P6</strain>
    </source>
</reference>
<dbReference type="InterPro" id="IPR036409">
    <property type="entry name" value="Aldolase_II/adducin_N_sf"/>
</dbReference>
<evidence type="ECO:0000256" key="2">
    <source>
        <dbReference type="ARBA" id="ARBA00023002"/>
    </source>
</evidence>
<dbReference type="PANTHER" id="PTHR43008">
    <property type="entry name" value="BENZIL REDUCTASE"/>
    <property type="match status" value="1"/>
</dbReference>
<evidence type="ECO:0000259" key="4">
    <source>
        <dbReference type="SMART" id="SM01007"/>
    </source>
</evidence>
<dbReference type="EMBL" id="CP132942">
    <property type="protein sequence ID" value="XCB34573.1"/>
    <property type="molecule type" value="Genomic_DNA"/>
</dbReference>
<dbReference type="InterPro" id="IPR002347">
    <property type="entry name" value="SDR_fam"/>
</dbReference>
<keyword evidence="2" id="KW-0560">Oxidoreductase</keyword>
<dbReference type="InterPro" id="IPR036291">
    <property type="entry name" value="NAD(P)-bd_dom_sf"/>
</dbReference>
<comment type="similarity">
    <text evidence="1">Belongs to the short-chain dehydrogenases/reductases (SDR) family.</text>
</comment>
<dbReference type="RefSeq" id="WP_353065843.1">
    <property type="nucleotide sequence ID" value="NZ_CP132942.1"/>
</dbReference>
<evidence type="ECO:0000259" key="3">
    <source>
        <dbReference type="SMART" id="SM00822"/>
    </source>
</evidence>
<dbReference type="SMART" id="SM00822">
    <property type="entry name" value="PKS_KR"/>
    <property type="match status" value="1"/>
</dbReference>
<organism evidence="5">
    <name type="scientific">Tunturiibacter psychrotolerans</name>
    <dbReference type="NCBI Taxonomy" id="3069686"/>
    <lineage>
        <taxon>Bacteria</taxon>
        <taxon>Pseudomonadati</taxon>
        <taxon>Acidobacteriota</taxon>
        <taxon>Terriglobia</taxon>
        <taxon>Terriglobales</taxon>
        <taxon>Acidobacteriaceae</taxon>
        <taxon>Tunturiibacter</taxon>
    </lineage>
</organism>
<name>A0AAU7ZUD8_9BACT</name>
<dbReference type="SMART" id="SM01007">
    <property type="entry name" value="Aldolase_II"/>
    <property type="match status" value="1"/>
</dbReference>
<proteinExistence type="inferred from homology"/>
<accession>A0AAU7ZUD8</accession>
<evidence type="ECO:0000256" key="1">
    <source>
        <dbReference type="ARBA" id="ARBA00006484"/>
    </source>
</evidence>
<sequence>MPVQKGLRFLADRWDEAVAGTLDGPELLRYRSNLLGSDLRITNFGGGNTSSKLDQADPLDSKAKQVLWVKGSGGDLGSIKRTGFATLYMEKLLSLERVYRGVELEDEMVDLYPLCTFGNNPVAASIDTPLHAFLPFAHVDHLHPDWGIALAASANGKIKMEEFNREFGHKLVWLPWQRPGFELGMMMRRIVEANPGCDGVVLGGHGLFTWGYTQRESYLNTITIIDQIGQFIERHASVAGHKHFAGSQVKSREDRAEIALRIMPYLRGVVSRKQRWIANFSDASEVLEFVNSAQAERLAHLGTSCPDHFIRTKIRPMFIKWNPEGEPTELEELIDTALETYRAEYAQYYSRYAVKESPAVRDSNPTVVLVPGLGMFSFGKNKAESRITGEFYINAIGVMKSAGALGTGGDCKEIPQAGPAATADQFTVYENYVALPPSEAFRIEYWKLEEAKIRRQPPERELSRRIVLIVGGGSGIGREVALMAAEHGAHVMVADRDVKGAEAVALETAAISGKEAVDSTSIDIRERKAIKAALDATIKQFGGIDILINTAALFPSSPDGVISDAQWALTLEVNVTANYLLTDEAAKIFSQQGIDASVVLTSSANAVVAKRGSEAYDVSKAALSHLVRELAVTLSPHVRVNGISPATVVKGSTMFPRDRVVASLKKYKLPFDDKNSDDELRNMLAQFYATRTLTHQPIDPKDCARAILFLAGPQARCTTGHLIPVDGGLTEAYLR</sequence>
<feature type="domain" description="Ketoreductase" evidence="3">
    <location>
        <begin position="465"/>
        <end position="652"/>
    </location>
</feature>
<evidence type="ECO:0000313" key="5">
    <source>
        <dbReference type="EMBL" id="XCB34573.1"/>
    </source>
</evidence>
<dbReference type="PRINTS" id="PR00081">
    <property type="entry name" value="GDHRDH"/>
</dbReference>
<dbReference type="InterPro" id="IPR057326">
    <property type="entry name" value="KR_dom"/>
</dbReference>
<dbReference type="Pfam" id="PF00106">
    <property type="entry name" value="adh_short"/>
    <property type="match status" value="1"/>
</dbReference>
<dbReference type="SUPFAM" id="SSF53639">
    <property type="entry name" value="AraD/HMP-PK domain-like"/>
    <property type="match status" value="1"/>
</dbReference>
<dbReference type="FunFam" id="3.40.50.720:FF:000084">
    <property type="entry name" value="Short-chain dehydrogenase reductase"/>
    <property type="match status" value="1"/>
</dbReference>
<reference evidence="5" key="2">
    <citation type="journal article" date="2024" name="Environ. Microbiol.">
        <title>Genome analysis and description of Tunturibacter gen. nov. expands the diversity of Terriglobia in tundra soils.</title>
        <authorList>
            <person name="Messyasz A."/>
            <person name="Mannisto M.K."/>
            <person name="Kerkhof L.J."/>
            <person name="Haggblom M.M."/>
        </authorList>
    </citation>
    <scope>NUCLEOTIDE SEQUENCE</scope>
    <source>
        <strain evidence="5">X5P6</strain>
    </source>
</reference>
<feature type="domain" description="Class II aldolase/adducin N-terminal" evidence="4">
    <location>
        <begin position="27"/>
        <end position="232"/>
    </location>
</feature>
<dbReference type="Gene3D" id="3.40.225.10">
    <property type="entry name" value="Class II aldolase/adducin N-terminal domain"/>
    <property type="match status" value="1"/>
</dbReference>